<proteinExistence type="inferred from homology"/>
<keyword evidence="5" id="KW-0611">Plant defense</keyword>
<keyword evidence="8" id="KW-1185">Reference proteome</keyword>
<dbReference type="EMBL" id="LT934111">
    <property type="protein sequence ID" value="VAH00646.1"/>
    <property type="molecule type" value="Genomic_DNA"/>
</dbReference>
<evidence type="ECO:0000313" key="7">
    <source>
        <dbReference type="EMBL" id="VAH00646.1"/>
    </source>
</evidence>
<evidence type="ECO:0000256" key="4">
    <source>
        <dbReference type="ARBA" id="ARBA00022741"/>
    </source>
</evidence>
<dbReference type="AlphaFoldDB" id="A0A9R0PNC7"/>
<dbReference type="PANTHER" id="PTHR19338:SF16">
    <property type="entry name" value="AAA+ ATPASE DOMAIN-CONTAINING PROTEIN"/>
    <property type="match status" value="1"/>
</dbReference>
<dbReference type="InterPro" id="IPR041118">
    <property type="entry name" value="Rx_N"/>
</dbReference>
<reference evidence="7 8" key="1">
    <citation type="submission" date="2017-09" db="EMBL/GenBank/DDBJ databases">
        <authorList>
            <consortium name="International Durum Wheat Genome Sequencing Consortium (IDWGSC)"/>
            <person name="Milanesi L."/>
        </authorList>
    </citation>
    <scope>NUCLEOTIDE SEQUENCE [LARGE SCALE GENOMIC DNA]</scope>
    <source>
        <strain evidence="8">cv. Svevo</strain>
    </source>
</reference>
<organism evidence="7 8">
    <name type="scientific">Triticum turgidum subsp. durum</name>
    <name type="common">Durum wheat</name>
    <name type="synonym">Triticum durum</name>
    <dbReference type="NCBI Taxonomy" id="4567"/>
    <lineage>
        <taxon>Eukaryota</taxon>
        <taxon>Viridiplantae</taxon>
        <taxon>Streptophyta</taxon>
        <taxon>Embryophyta</taxon>
        <taxon>Tracheophyta</taxon>
        <taxon>Spermatophyta</taxon>
        <taxon>Magnoliopsida</taxon>
        <taxon>Liliopsida</taxon>
        <taxon>Poales</taxon>
        <taxon>Poaceae</taxon>
        <taxon>BOP clade</taxon>
        <taxon>Pooideae</taxon>
        <taxon>Triticodae</taxon>
        <taxon>Triticeae</taxon>
        <taxon>Triticinae</taxon>
        <taxon>Triticum</taxon>
    </lineage>
</organism>
<protein>
    <recommendedName>
        <fullName evidence="6">Disease resistance N-terminal domain-containing protein</fullName>
    </recommendedName>
</protein>
<evidence type="ECO:0000256" key="2">
    <source>
        <dbReference type="ARBA" id="ARBA00022614"/>
    </source>
</evidence>
<sequence length="162" mass="18315">MEVTTGAMGSLLPKLGQLLMDEHNLHKRVKKDVCFLSMELESMHAALIKVGAVPRDQLDTQVKLWADEVRELSYNMEDVVDKFLVRVEGIQQPQDNTGRFKELKNKMVSLFKKGKNHHRIADAVKEIKEQLQEVLLGVTGTSSMVLLLFLLKQSILVSVLCT</sequence>
<dbReference type="InterPro" id="IPR038005">
    <property type="entry name" value="RX-like_CC"/>
</dbReference>
<dbReference type="GO" id="GO:0000166">
    <property type="term" value="F:nucleotide binding"/>
    <property type="evidence" value="ECO:0007669"/>
    <property type="project" value="UniProtKB-KW"/>
</dbReference>
<name>A0A9R0PNC7_TRITD</name>
<evidence type="ECO:0000313" key="8">
    <source>
        <dbReference type="Proteomes" id="UP000324705"/>
    </source>
</evidence>
<evidence type="ECO:0000256" key="3">
    <source>
        <dbReference type="ARBA" id="ARBA00022737"/>
    </source>
</evidence>
<dbReference type="Pfam" id="PF18052">
    <property type="entry name" value="Rx_N"/>
    <property type="match status" value="1"/>
</dbReference>
<keyword evidence="4" id="KW-0547">Nucleotide-binding</keyword>
<dbReference type="Gramene" id="TRITD1Av1G005920.27">
    <property type="protein sequence ID" value="TRITD1Av1G005920.27"/>
    <property type="gene ID" value="TRITD1Av1G005920"/>
</dbReference>
<feature type="domain" description="Disease resistance N-terminal" evidence="6">
    <location>
        <begin position="7"/>
        <end position="92"/>
    </location>
</feature>
<gene>
    <name evidence="7" type="ORF">TRITD_1Av1G005920</name>
</gene>
<dbReference type="Gene3D" id="1.20.5.4130">
    <property type="match status" value="1"/>
</dbReference>
<dbReference type="GO" id="GO:0006952">
    <property type="term" value="P:defense response"/>
    <property type="evidence" value="ECO:0007669"/>
    <property type="project" value="UniProtKB-KW"/>
</dbReference>
<dbReference type="PANTHER" id="PTHR19338">
    <property type="entry name" value="TRANSLOCASE OF INNER MITOCHONDRIAL MEMBRANE 13 HOMOLOG"/>
    <property type="match status" value="1"/>
</dbReference>
<accession>A0A9R0PNC7</accession>
<evidence type="ECO:0000256" key="5">
    <source>
        <dbReference type="ARBA" id="ARBA00022821"/>
    </source>
</evidence>
<dbReference type="Proteomes" id="UP000324705">
    <property type="component" value="Chromosome 1A"/>
</dbReference>
<keyword evidence="2" id="KW-0433">Leucine-rich repeat</keyword>
<comment type="similarity">
    <text evidence="1">Belongs to the disease resistance NB-LRR family.</text>
</comment>
<dbReference type="CDD" id="cd14798">
    <property type="entry name" value="RX-CC_like"/>
    <property type="match status" value="1"/>
</dbReference>
<evidence type="ECO:0000259" key="6">
    <source>
        <dbReference type="Pfam" id="PF18052"/>
    </source>
</evidence>
<evidence type="ECO:0000256" key="1">
    <source>
        <dbReference type="ARBA" id="ARBA00008894"/>
    </source>
</evidence>
<keyword evidence="3" id="KW-0677">Repeat</keyword>